<dbReference type="Gene3D" id="3.30.160.60">
    <property type="entry name" value="Classic Zinc Finger"/>
    <property type="match status" value="4"/>
</dbReference>
<name>A0AAU9TW18_EUPED</name>
<evidence type="ECO:0000256" key="10">
    <source>
        <dbReference type="ARBA" id="ARBA00023242"/>
    </source>
</evidence>
<dbReference type="SUPFAM" id="SSF57667">
    <property type="entry name" value="beta-beta-alpha zinc fingers"/>
    <property type="match status" value="3"/>
</dbReference>
<feature type="binding site" evidence="12">
    <location>
        <position position="12"/>
    </location>
    <ligand>
        <name>Zn(2+)</name>
        <dbReference type="ChEBI" id="CHEBI:29105"/>
    </ligand>
</feature>
<feature type="domain" description="C2H2-type" evidence="14">
    <location>
        <begin position="146"/>
        <end position="173"/>
    </location>
</feature>
<dbReference type="PROSITE" id="PS00028">
    <property type="entry name" value="ZINC_FINGER_C2H2_1"/>
    <property type="match status" value="3"/>
</dbReference>
<comment type="similarity">
    <text evidence="2">Belongs to the krueppel C2H2-type zinc-finger protein family.</text>
</comment>
<dbReference type="SMART" id="SM00355">
    <property type="entry name" value="ZnF_C2H2"/>
    <property type="match status" value="4"/>
</dbReference>
<dbReference type="SUPFAM" id="SSF57716">
    <property type="entry name" value="Glucocorticoid receptor-like (DNA-binding domain)"/>
    <property type="match status" value="1"/>
</dbReference>
<feature type="binding site" evidence="12">
    <location>
        <position position="60"/>
    </location>
    <ligand>
        <name>Zn(2+)</name>
        <dbReference type="ChEBI" id="CHEBI:29105"/>
    </ligand>
</feature>
<dbReference type="InterPro" id="IPR013087">
    <property type="entry name" value="Znf_C2H2_type"/>
</dbReference>
<keyword evidence="9" id="KW-0804">Transcription</keyword>
<feature type="domain" description="ZAD" evidence="15">
    <location>
        <begin position="10"/>
        <end position="84"/>
    </location>
</feature>
<dbReference type="PROSITE" id="PS51915">
    <property type="entry name" value="ZAD"/>
    <property type="match status" value="1"/>
</dbReference>
<dbReference type="Pfam" id="PF00096">
    <property type="entry name" value="zf-C2H2"/>
    <property type="match status" value="4"/>
</dbReference>
<dbReference type="Gene3D" id="3.40.1800.20">
    <property type="match status" value="1"/>
</dbReference>
<dbReference type="PROSITE" id="PS50157">
    <property type="entry name" value="ZINC_FINGER_C2H2_2"/>
    <property type="match status" value="3"/>
</dbReference>
<keyword evidence="5 11" id="KW-0863">Zinc-finger</keyword>
<evidence type="ECO:0000256" key="5">
    <source>
        <dbReference type="ARBA" id="ARBA00022771"/>
    </source>
</evidence>
<evidence type="ECO:0000313" key="16">
    <source>
        <dbReference type="EMBL" id="CAH2089991.1"/>
    </source>
</evidence>
<feature type="domain" description="C2H2-type" evidence="14">
    <location>
        <begin position="212"/>
        <end position="239"/>
    </location>
</feature>
<dbReference type="Proteomes" id="UP001153954">
    <property type="component" value="Unassembled WGS sequence"/>
</dbReference>
<dbReference type="FunFam" id="3.30.160.60:FF:001747">
    <property type="match status" value="1"/>
</dbReference>
<evidence type="ECO:0000256" key="7">
    <source>
        <dbReference type="ARBA" id="ARBA00023015"/>
    </source>
</evidence>
<dbReference type="GO" id="GO:0005634">
    <property type="term" value="C:nucleus"/>
    <property type="evidence" value="ECO:0007669"/>
    <property type="project" value="UniProtKB-SubCell"/>
</dbReference>
<dbReference type="Pfam" id="PF07776">
    <property type="entry name" value="zf-AD"/>
    <property type="match status" value="1"/>
</dbReference>
<keyword evidence="17" id="KW-1185">Reference proteome</keyword>
<proteinExistence type="inferred from homology"/>
<dbReference type="EMBL" id="CAKOGL010000009">
    <property type="protein sequence ID" value="CAH2089991.1"/>
    <property type="molecule type" value="Genomic_DNA"/>
</dbReference>
<dbReference type="InterPro" id="IPR012934">
    <property type="entry name" value="Znf_AD"/>
</dbReference>
<feature type="domain" description="C2H2-type" evidence="14">
    <location>
        <begin position="182"/>
        <end position="211"/>
    </location>
</feature>
<evidence type="ECO:0000256" key="6">
    <source>
        <dbReference type="ARBA" id="ARBA00022833"/>
    </source>
</evidence>
<keyword evidence="3 12" id="KW-0479">Metal-binding</keyword>
<keyword evidence="10" id="KW-0539">Nucleus</keyword>
<keyword evidence="4" id="KW-0677">Repeat</keyword>
<evidence type="ECO:0000256" key="4">
    <source>
        <dbReference type="ARBA" id="ARBA00022737"/>
    </source>
</evidence>
<feature type="region of interest" description="Disordered" evidence="13">
    <location>
        <begin position="263"/>
        <end position="283"/>
    </location>
</feature>
<evidence type="ECO:0000256" key="11">
    <source>
        <dbReference type="PROSITE-ProRule" id="PRU00042"/>
    </source>
</evidence>
<evidence type="ECO:0000256" key="3">
    <source>
        <dbReference type="ARBA" id="ARBA00022723"/>
    </source>
</evidence>
<accession>A0AAU9TW18</accession>
<dbReference type="AlphaFoldDB" id="A0AAU9TW18"/>
<dbReference type="GO" id="GO:0003677">
    <property type="term" value="F:DNA binding"/>
    <property type="evidence" value="ECO:0007669"/>
    <property type="project" value="UniProtKB-KW"/>
</dbReference>
<feature type="compositionally biased region" description="Low complexity" evidence="13">
    <location>
        <begin position="268"/>
        <end position="280"/>
    </location>
</feature>
<dbReference type="FunFam" id="3.30.160.60:FF:000624">
    <property type="entry name" value="zinc finger protein 697"/>
    <property type="match status" value="1"/>
</dbReference>
<comment type="caution">
    <text evidence="16">The sequence shown here is derived from an EMBL/GenBank/DDBJ whole genome shotgun (WGS) entry which is preliminary data.</text>
</comment>
<protein>
    <submittedName>
        <fullName evidence="16">Uncharacterized protein</fullName>
    </submittedName>
</protein>
<evidence type="ECO:0000256" key="2">
    <source>
        <dbReference type="ARBA" id="ARBA00006991"/>
    </source>
</evidence>
<evidence type="ECO:0000259" key="14">
    <source>
        <dbReference type="PROSITE" id="PS50157"/>
    </source>
</evidence>
<dbReference type="SMART" id="SM00868">
    <property type="entry name" value="zf-AD"/>
    <property type="match status" value="1"/>
</dbReference>
<evidence type="ECO:0000256" key="1">
    <source>
        <dbReference type="ARBA" id="ARBA00004123"/>
    </source>
</evidence>
<evidence type="ECO:0000259" key="15">
    <source>
        <dbReference type="PROSITE" id="PS51915"/>
    </source>
</evidence>
<dbReference type="FunFam" id="3.30.160.60:FF:000072">
    <property type="entry name" value="zinc finger protein 143 isoform X1"/>
    <property type="match status" value="1"/>
</dbReference>
<dbReference type="PANTHER" id="PTHR24394">
    <property type="entry name" value="ZINC FINGER PROTEIN"/>
    <property type="match status" value="1"/>
</dbReference>
<organism evidence="16 17">
    <name type="scientific">Euphydryas editha</name>
    <name type="common">Edith's checkerspot</name>
    <dbReference type="NCBI Taxonomy" id="104508"/>
    <lineage>
        <taxon>Eukaryota</taxon>
        <taxon>Metazoa</taxon>
        <taxon>Ecdysozoa</taxon>
        <taxon>Arthropoda</taxon>
        <taxon>Hexapoda</taxon>
        <taxon>Insecta</taxon>
        <taxon>Pterygota</taxon>
        <taxon>Neoptera</taxon>
        <taxon>Endopterygota</taxon>
        <taxon>Lepidoptera</taxon>
        <taxon>Glossata</taxon>
        <taxon>Ditrysia</taxon>
        <taxon>Papilionoidea</taxon>
        <taxon>Nymphalidae</taxon>
        <taxon>Nymphalinae</taxon>
        <taxon>Euphydryas</taxon>
    </lineage>
</organism>
<dbReference type="GO" id="GO:0008270">
    <property type="term" value="F:zinc ion binding"/>
    <property type="evidence" value="ECO:0007669"/>
    <property type="project" value="UniProtKB-UniRule"/>
</dbReference>
<dbReference type="GO" id="GO:0000981">
    <property type="term" value="F:DNA-binding transcription factor activity, RNA polymerase II-specific"/>
    <property type="evidence" value="ECO:0007669"/>
    <property type="project" value="TreeGrafter"/>
</dbReference>
<keyword evidence="7" id="KW-0805">Transcription regulation</keyword>
<sequence length="331" mass="37812">MESAFIIHVNICRICFQTSDKTISVYSDKDGIPLYEILVRNTKLNLAVNDEGPTSICEQCNDELNVLIQFLKKCERSNELLLQYKENYLDTLDNSIECNENQEKEFENDCVEQGNTNNNNKISENIEESLQLSKIKENTSRSPLKHVCQFCSKAFTRKFNLKLHIMKHSGQISQTRRAVTRRSCPTPGCEKSFTSVTNLNTHIRIHNGERPYECTECGKTFRSSTTLNDHKRIHTGVKPYMCPTCGKRFTTNKLSAHMRTHVPRSHRAPAAPSARAARAPPARRARLPAVPRALLPQPVAQQAHARETRPENVVIKHESAGRIYIEKYYEI</sequence>
<keyword evidence="6 12" id="KW-0862">Zinc</keyword>
<feature type="binding site" evidence="12">
    <location>
        <position position="15"/>
    </location>
    <ligand>
        <name>Zn(2+)</name>
        <dbReference type="ChEBI" id="CHEBI:29105"/>
    </ligand>
</feature>
<reference evidence="16" key="1">
    <citation type="submission" date="2022-03" db="EMBL/GenBank/DDBJ databases">
        <authorList>
            <person name="Tunstrom K."/>
        </authorList>
    </citation>
    <scope>NUCLEOTIDE SEQUENCE</scope>
</reference>
<comment type="subcellular location">
    <subcellularLocation>
        <location evidence="1">Nucleus</location>
    </subcellularLocation>
</comment>
<keyword evidence="8" id="KW-0238">DNA-binding</keyword>
<evidence type="ECO:0000256" key="12">
    <source>
        <dbReference type="PROSITE-ProRule" id="PRU01263"/>
    </source>
</evidence>
<dbReference type="PANTHER" id="PTHR24394:SF29">
    <property type="entry name" value="MYONEURIN"/>
    <property type="match status" value="1"/>
</dbReference>
<evidence type="ECO:0000256" key="8">
    <source>
        <dbReference type="ARBA" id="ARBA00023125"/>
    </source>
</evidence>
<feature type="binding site" evidence="12">
    <location>
        <position position="57"/>
    </location>
    <ligand>
        <name>Zn(2+)</name>
        <dbReference type="ChEBI" id="CHEBI:29105"/>
    </ligand>
</feature>
<evidence type="ECO:0000313" key="17">
    <source>
        <dbReference type="Proteomes" id="UP001153954"/>
    </source>
</evidence>
<dbReference type="InterPro" id="IPR036236">
    <property type="entry name" value="Znf_C2H2_sf"/>
</dbReference>
<evidence type="ECO:0000256" key="13">
    <source>
        <dbReference type="SAM" id="MobiDB-lite"/>
    </source>
</evidence>
<gene>
    <name evidence="16" type="ORF">EEDITHA_LOCUS5993</name>
</gene>
<evidence type="ECO:0000256" key="9">
    <source>
        <dbReference type="ARBA" id="ARBA00023163"/>
    </source>
</evidence>